<gene>
    <name evidence="9" type="primary">mreD</name>
    <name evidence="9" type="ORF">D0Y96_09035</name>
</gene>
<proteinExistence type="inferred from homology"/>
<keyword evidence="5" id="KW-0133">Cell shape</keyword>
<name>A0A372IPK5_9BACT</name>
<feature type="transmembrane region" description="Helical" evidence="8">
    <location>
        <begin position="20"/>
        <end position="42"/>
    </location>
</feature>
<accession>A0A372IPK5</accession>
<evidence type="ECO:0000256" key="2">
    <source>
        <dbReference type="ARBA" id="ARBA00007776"/>
    </source>
</evidence>
<feature type="transmembrane region" description="Helical" evidence="8">
    <location>
        <begin position="84"/>
        <end position="102"/>
    </location>
</feature>
<evidence type="ECO:0000256" key="4">
    <source>
        <dbReference type="ARBA" id="ARBA00022692"/>
    </source>
</evidence>
<comment type="subcellular location">
    <subcellularLocation>
        <location evidence="1">Cell membrane</location>
        <topology evidence="1">Multi-pass membrane protein</topology>
    </subcellularLocation>
</comment>
<dbReference type="Proteomes" id="UP000264702">
    <property type="component" value="Unassembled WGS sequence"/>
</dbReference>
<feature type="transmembrane region" description="Helical" evidence="8">
    <location>
        <begin position="144"/>
        <end position="165"/>
    </location>
</feature>
<evidence type="ECO:0000313" key="10">
    <source>
        <dbReference type="Proteomes" id="UP000264702"/>
    </source>
</evidence>
<organism evidence="9 10">
    <name type="scientific">Paracidobacterium acidisoli</name>
    <dbReference type="NCBI Taxonomy" id="2303751"/>
    <lineage>
        <taxon>Bacteria</taxon>
        <taxon>Pseudomonadati</taxon>
        <taxon>Acidobacteriota</taxon>
        <taxon>Terriglobia</taxon>
        <taxon>Terriglobales</taxon>
        <taxon>Acidobacteriaceae</taxon>
        <taxon>Paracidobacterium</taxon>
    </lineage>
</organism>
<comment type="similarity">
    <text evidence="2">Belongs to the MreD family.</text>
</comment>
<keyword evidence="6 8" id="KW-1133">Transmembrane helix</keyword>
<keyword evidence="3" id="KW-1003">Cell membrane</keyword>
<keyword evidence="7 8" id="KW-0472">Membrane</keyword>
<dbReference type="NCBIfam" id="TIGR03426">
    <property type="entry name" value="shape_MreD"/>
    <property type="match status" value="1"/>
</dbReference>
<dbReference type="Pfam" id="PF04093">
    <property type="entry name" value="MreD"/>
    <property type="match status" value="1"/>
</dbReference>
<dbReference type="RefSeq" id="WP_117299045.1">
    <property type="nucleotide sequence ID" value="NZ_QVQT02000003.1"/>
</dbReference>
<keyword evidence="10" id="KW-1185">Reference proteome</keyword>
<evidence type="ECO:0000256" key="7">
    <source>
        <dbReference type="ARBA" id="ARBA00023136"/>
    </source>
</evidence>
<evidence type="ECO:0000256" key="6">
    <source>
        <dbReference type="ARBA" id="ARBA00022989"/>
    </source>
</evidence>
<feature type="transmembrane region" description="Helical" evidence="8">
    <location>
        <begin position="114"/>
        <end position="132"/>
    </location>
</feature>
<evidence type="ECO:0000256" key="8">
    <source>
        <dbReference type="SAM" id="Phobius"/>
    </source>
</evidence>
<evidence type="ECO:0000313" key="9">
    <source>
        <dbReference type="EMBL" id="RFU16877.1"/>
    </source>
</evidence>
<dbReference type="GO" id="GO:0008360">
    <property type="term" value="P:regulation of cell shape"/>
    <property type="evidence" value="ECO:0007669"/>
    <property type="project" value="UniProtKB-KW"/>
</dbReference>
<dbReference type="AlphaFoldDB" id="A0A372IPK5"/>
<protein>
    <submittedName>
        <fullName evidence="9">Rod shape-determining protein MreD</fullName>
    </submittedName>
</protein>
<dbReference type="OrthoDB" id="121692at2"/>
<evidence type="ECO:0000256" key="1">
    <source>
        <dbReference type="ARBA" id="ARBA00004651"/>
    </source>
</evidence>
<keyword evidence="4 8" id="KW-0812">Transmembrane</keyword>
<dbReference type="EMBL" id="QVQT01000003">
    <property type="protein sequence ID" value="RFU16877.1"/>
    <property type="molecule type" value="Genomic_DNA"/>
</dbReference>
<dbReference type="GO" id="GO:0005886">
    <property type="term" value="C:plasma membrane"/>
    <property type="evidence" value="ECO:0007669"/>
    <property type="project" value="UniProtKB-SubCell"/>
</dbReference>
<dbReference type="InterPro" id="IPR007227">
    <property type="entry name" value="Cell_shape_determining_MreD"/>
</dbReference>
<comment type="caution">
    <text evidence="9">The sequence shown here is derived from an EMBL/GenBank/DDBJ whole genome shotgun (WGS) entry which is preliminary data.</text>
</comment>
<sequence length="172" mass="18991">MVLLASTRREADQQSLPLPVMLLVPLVALGLQSLITLHFPLFDVVDLPLLVTVYFAMTWRNPISATVAGALIGVAQDVLTQHPLGVFGIGKSVVGYLAASLGVRIDTENHGTRLLVVFISTLLHSGIFWLLQHRMLAQPLVWNWLREVIRAVVNALVALILFALLDKTKRRD</sequence>
<reference evidence="9 10" key="1">
    <citation type="submission" date="2018-08" db="EMBL/GenBank/DDBJ databases">
        <title>Acidipila sp. 4G-K13, an acidobacterium isolated from forest soil.</title>
        <authorList>
            <person name="Gao Z.-H."/>
            <person name="Qiu L.-H."/>
        </authorList>
    </citation>
    <scope>NUCLEOTIDE SEQUENCE [LARGE SCALE GENOMIC DNA]</scope>
    <source>
        <strain evidence="9 10">4G-K13</strain>
    </source>
</reference>
<evidence type="ECO:0000256" key="3">
    <source>
        <dbReference type="ARBA" id="ARBA00022475"/>
    </source>
</evidence>
<evidence type="ECO:0000256" key="5">
    <source>
        <dbReference type="ARBA" id="ARBA00022960"/>
    </source>
</evidence>